<dbReference type="OrthoDB" id="9896349at2"/>
<gene>
    <name evidence="2" type="ORF">DW099_01575</name>
</gene>
<dbReference type="EMBL" id="QRMS01000001">
    <property type="protein sequence ID" value="RHJ89291.1"/>
    <property type="molecule type" value="Genomic_DNA"/>
</dbReference>
<evidence type="ECO:0000313" key="2">
    <source>
        <dbReference type="EMBL" id="RHJ89291.1"/>
    </source>
</evidence>
<evidence type="ECO:0000256" key="1">
    <source>
        <dbReference type="SAM" id="Phobius"/>
    </source>
</evidence>
<organism evidence="2 3">
    <name type="scientific">Emergencia timonensis</name>
    <dbReference type="NCBI Taxonomy" id="1776384"/>
    <lineage>
        <taxon>Bacteria</taxon>
        <taxon>Bacillati</taxon>
        <taxon>Bacillota</taxon>
        <taxon>Clostridia</taxon>
        <taxon>Peptostreptococcales</taxon>
        <taxon>Anaerovoracaceae</taxon>
        <taxon>Emergencia</taxon>
    </lineage>
</organism>
<proteinExistence type="predicted"/>
<feature type="transmembrane region" description="Helical" evidence="1">
    <location>
        <begin position="93"/>
        <end position="110"/>
    </location>
</feature>
<feature type="transmembrane region" description="Helical" evidence="1">
    <location>
        <begin position="12"/>
        <end position="31"/>
    </location>
</feature>
<keyword evidence="3" id="KW-1185">Reference proteome</keyword>
<dbReference type="AlphaFoldDB" id="A0A415E693"/>
<reference evidence="2 3" key="1">
    <citation type="submission" date="2018-08" db="EMBL/GenBank/DDBJ databases">
        <title>A genome reference for cultivated species of the human gut microbiota.</title>
        <authorList>
            <person name="Zou Y."/>
            <person name="Xue W."/>
            <person name="Luo G."/>
        </authorList>
    </citation>
    <scope>NUCLEOTIDE SEQUENCE [LARGE SCALE GENOMIC DNA]</scope>
    <source>
        <strain evidence="2 3">AM07-24</strain>
    </source>
</reference>
<dbReference type="Proteomes" id="UP000284841">
    <property type="component" value="Unassembled WGS sequence"/>
</dbReference>
<protein>
    <submittedName>
        <fullName evidence="2">Uncharacterized protein</fullName>
    </submittedName>
</protein>
<dbReference type="RefSeq" id="WP_118333387.1">
    <property type="nucleotide sequence ID" value="NZ_AP025567.1"/>
</dbReference>
<keyword evidence="1" id="KW-0812">Transmembrane</keyword>
<dbReference type="STRING" id="1776384.GCA_900086585_02593"/>
<name>A0A415E693_9FIRM</name>
<sequence length="170" mass="19679">MDEKLRSGKRYFFFTTIAGCFLLGYILFLTFRFEDAILYLGEKPYQWSENPSTWFNDELSWFRIASTAAVAVGLGRLISRRIRSWSLSDSKQAAWIFFIMGVILLANGIYELNVYHGRELYTFDGPYVSSVGETYVFDTFMYLPMAFAVVETAGGLWALYKMYLKKSVED</sequence>
<evidence type="ECO:0000313" key="3">
    <source>
        <dbReference type="Proteomes" id="UP000284841"/>
    </source>
</evidence>
<keyword evidence="1" id="KW-0472">Membrane</keyword>
<keyword evidence="1" id="KW-1133">Transmembrane helix</keyword>
<accession>A0A415E693</accession>
<comment type="caution">
    <text evidence="2">The sequence shown here is derived from an EMBL/GenBank/DDBJ whole genome shotgun (WGS) entry which is preliminary data.</text>
</comment>
<feature type="transmembrane region" description="Helical" evidence="1">
    <location>
        <begin position="140"/>
        <end position="160"/>
    </location>
</feature>
<feature type="transmembrane region" description="Helical" evidence="1">
    <location>
        <begin position="60"/>
        <end position="78"/>
    </location>
</feature>